<proteinExistence type="predicted"/>
<evidence type="ECO:0000259" key="1">
    <source>
        <dbReference type="Pfam" id="PF13588"/>
    </source>
</evidence>
<dbReference type="InterPro" id="IPR029464">
    <property type="entry name" value="HSDR_N"/>
</dbReference>
<protein>
    <submittedName>
        <fullName evidence="2">Type I restriction enzyme HsdR N-terminal domain-containing protein</fullName>
    </submittedName>
</protein>
<gene>
    <name evidence="2" type="ORF">POL58_38370</name>
</gene>
<dbReference type="Proteomes" id="UP001217838">
    <property type="component" value="Unassembled WGS sequence"/>
</dbReference>
<accession>A0ABT5BHP0</accession>
<evidence type="ECO:0000313" key="3">
    <source>
        <dbReference type="Proteomes" id="UP001217838"/>
    </source>
</evidence>
<dbReference type="EMBL" id="JAQNDN010000022">
    <property type="protein sequence ID" value="MDC0673674.1"/>
    <property type="molecule type" value="Genomic_DNA"/>
</dbReference>
<dbReference type="RefSeq" id="WP_272007033.1">
    <property type="nucleotide sequence ID" value="NZ_JAQNDN010000022.1"/>
</dbReference>
<name>A0ABT5BHP0_9BACT</name>
<feature type="domain" description="Type I restriction enzyme R protein N-terminal" evidence="1">
    <location>
        <begin position="25"/>
        <end position="126"/>
    </location>
</feature>
<dbReference type="Pfam" id="PF13588">
    <property type="entry name" value="HSDR_N_2"/>
    <property type="match status" value="1"/>
</dbReference>
<evidence type="ECO:0000313" key="2">
    <source>
        <dbReference type="EMBL" id="MDC0673674.1"/>
    </source>
</evidence>
<reference evidence="2 3" key="1">
    <citation type="submission" date="2022-11" db="EMBL/GenBank/DDBJ databases">
        <title>Minimal conservation of predation-associated metabolite biosynthetic gene clusters underscores biosynthetic potential of Myxococcota including descriptions for ten novel species: Archangium lansinium sp. nov., Myxococcus landrumus sp. nov., Nannocystis bai.</title>
        <authorList>
            <person name="Ahearne A."/>
            <person name="Stevens C."/>
            <person name="Dowd S."/>
        </authorList>
    </citation>
    <scope>NUCLEOTIDE SEQUENCE [LARGE SCALE GENOMIC DNA]</scope>
    <source>
        <strain evidence="2 3">NCELM</strain>
    </source>
</reference>
<sequence>MAAFHDQFLKLAEQIRRRLPHVHGEESTKQALILPFIGALGYDIYDPTEIRPEYVADFAKKRPGGPAEKVDYAIHLGGTPVIFVECKSADVALHNFSGQLARYFNATPACPVAVLTNGVKYMFFTDLEEKNILSEKPFFEFDVLAFTEADVEVLETFSRERFNPGGVREQAEEIIYTSKISGYMGSILRNPPENFTRFVLGELSVFAGKRLTPRVIEKFTPTIKRAIQATLLDMATRSIKDQAEQRAEAPVAATPPKPEIPTVTQSQPVIKIEEKPVAAPAVPNVVTTGEELEALEIIRSICADSPLSAGAPILHKDTINWFTISTISIRRWFVRLHFNQRKKSISTKVPLEKAKSLSPGFEVDKGFVYINAVKDLHRLRPLLLLAYEEAIRQTEPAAEAEAG</sequence>
<comment type="caution">
    <text evidence="2">The sequence shown here is derived from an EMBL/GenBank/DDBJ whole genome shotgun (WGS) entry which is preliminary data.</text>
</comment>
<organism evidence="2 3">
    <name type="scientific">Nannocystis radixulma</name>
    <dbReference type="NCBI Taxonomy" id="2995305"/>
    <lineage>
        <taxon>Bacteria</taxon>
        <taxon>Pseudomonadati</taxon>
        <taxon>Myxococcota</taxon>
        <taxon>Polyangia</taxon>
        <taxon>Nannocystales</taxon>
        <taxon>Nannocystaceae</taxon>
        <taxon>Nannocystis</taxon>
    </lineage>
</organism>
<keyword evidence="3" id="KW-1185">Reference proteome</keyword>